<sequence length="370" mass="39992">MGEMMAARARSDDAWADLFLSAALEPGRWDAALKAMAAATGSQHGQLIGFGPGATAFNWISDIDESVVTQSAAIDVGKPDLNFRVAADRLPDRPEIVYEAHYNIARQTLRGDDYLDLCADFDIFDGCQTRLIANEDVMIGLALLRTSGDGRTEQEDRDLFARIAGHARSAVRLQRAIEQQGFALIAGTFEAMDRACWLVDATGRVGGMTPRAESLLSAGRIRLSDGWLASERPEESRAILRSIRAVVDPPLSVADPVMLPGEGDGVGILLEFFPLPARPWALPFAPRAIVVARIGAPTDRQAQVLIRSFRLTPAEADIAIRLAAGQSRRDIAAARGVSVETLKVQLRSIYEKTGCGRESQLVRMVGLIGG</sequence>
<evidence type="ECO:0000259" key="1">
    <source>
        <dbReference type="PROSITE" id="PS50043"/>
    </source>
</evidence>
<accession>T0KCG7</accession>
<feature type="domain" description="HTH luxR-type" evidence="1">
    <location>
        <begin position="304"/>
        <end position="369"/>
    </location>
</feature>
<dbReference type="Gene3D" id="1.10.10.10">
    <property type="entry name" value="Winged helix-like DNA-binding domain superfamily/Winged helix DNA-binding domain"/>
    <property type="match status" value="1"/>
</dbReference>
<dbReference type="Pfam" id="PF00196">
    <property type="entry name" value="GerE"/>
    <property type="match status" value="1"/>
</dbReference>
<protein>
    <submittedName>
        <fullName evidence="2">LuxR family transcriptional regulator</fullName>
    </submittedName>
</protein>
<dbReference type="STRING" id="1346791.M529_16145"/>
<dbReference type="InterPro" id="IPR016032">
    <property type="entry name" value="Sig_transdc_resp-reg_C-effctor"/>
</dbReference>
<dbReference type="AlphaFoldDB" id="T0KCG7"/>
<comment type="caution">
    <text evidence="2">The sequence shown here is derived from an EMBL/GenBank/DDBJ whole genome shotgun (WGS) entry which is preliminary data.</text>
</comment>
<name>T0KCG7_9SPHN</name>
<dbReference type="PATRIC" id="fig|1346791.3.peg.3111"/>
<proteinExistence type="predicted"/>
<dbReference type="PROSITE" id="PS50043">
    <property type="entry name" value="HTH_LUXR_2"/>
    <property type="match status" value="1"/>
</dbReference>
<dbReference type="SUPFAM" id="SSF46894">
    <property type="entry name" value="C-terminal effector domain of the bipartite response regulators"/>
    <property type="match status" value="1"/>
</dbReference>
<dbReference type="CDD" id="cd06170">
    <property type="entry name" value="LuxR_C_like"/>
    <property type="match status" value="1"/>
</dbReference>
<evidence type="ECO:0000313" key="2">
    <source>
        <dbReference type="EMBL" id="EQB31158.1"/>
    </source>
</evidence>
<dbReference type="GO" id="GO:0006355">
    <property type="term" value="P:regulation of DNA-templated transcription"/>
    <property type="evidence" value="ECO:0007669"/>
    <property type="project" value="InterPro"/>
</dbReference>
<organism evidence="2 3">
    <name type="scientific">Sphingobium ummariense RL-3</name>
    <dbReference type="NCBI Taxonomy" id="1346791"/>
    <lineage>
        <taxon>Bacteria</taxon>
        <taxon>Pseudomonadati</taxon>
        <taxon>Pseudomonadota</taxon>
        <taxon>Alphaproteobacteria</taxon>
        <taxon>Sphingomonadales</taxon>
        <taxon>Sphingomonadaceae</taxon>
        <taxon>Sphingobium</taxon>
    </lineage>
</organism>
<dbReference type="InterPro" id="IPR000792">
    <property type="entry name" value="Tscrpt_reg_LuxR_C"/>
</dbReference>
<dbReference type="InterPro" id="IPR036388">
    <property type="entry name" value="WH-like_DNA-bd_sf"/>
</dbReference>
<dbReference type="EMBL" id="AUWY01000110">
    <property type="protein sequence ID" value="EQB31158.1"/>
    <property type="molecule type" value="Genomic_DNA"/>
</dbReference>
<dbReference type="eggNOG" id="COG2771">
    <property type="taxonomic scope" value="Bacteria"/>
</dbReference>
<reference evidence="2 3" key="1">
    <citation type="journal article" date="2013" name="Genome Announc.">
        <title>Draft Genome Sequence of Sphingobium ummariense Strain RL-3, a Hexachlorocyclohexane-Degrading Bacterium.</title>
        <authorList>
            <person name="Kohli P."/>
            <person name="Dua A."/>
            <person name="Sangwan N."/>
            <person name="Oldach P."/>
            <person name="Khurana J.P."/>
            <person name="Lal R."/>
        </authorList>
    </citation>
    <scope>NUCLEOTIDE SEQUENCE [LARGE SCALE GENOMIC DNA]</scope>
    <source>
        <strain evidence="2 3">RL-3</strain>
    </source>
</reference>
<evidence type="ECO:0000313" key="3">
    <source>
        <dbReference type="Proteomes" id="UP000015523"/>
    </source>
</evidence>
<keyword evidence="3" id="KW-1185">Reference proteome</keyword>
<dbReference type="Proteomes" id="UP000015523">
    <property type="component" value="Unassembled WGS sequence"/>
</dbReference>
<dbReference type="GO" id="GO:0003677">
    <property type="term" value="F:DNA binding"/>
    <property type="evidence" value="ECO:0007669"/>
    <property type="project" value="InterPro"/>
</dbReference>
<gene>
    <name evidence="2" type="ORF">M529_16145</name>
</gene>
<dbReference type="SMART" id="SM00421">
    <property type="entry name" value="HTH_LUXR"/>
    <property type="match status" value="1"/>
</dbReference>